<dbReference type="Proteomes" id="UP000759537">
    <property type="component" value="Unassembled WGS sequence"/>
</dbReference>
<dbReference type="AlphaFoldDB" id="A0A9P5MK41"/>
<reference evidence="2" key="1">
    <citation type="submission" date="2019-10" db="EMBL/GenBank/DDBJ databases">
        <authorList>
            <consortium name="DOE Joint Genome Institute"/>
            <person name="Kuo A."/>
            <person name="Miyauchi S."/>
            <person name="Kiss E."/>
            <person name="Drula E."/>
            <person name="Kohler A."/>
            <person name="Sanchez-Garcia M."/>
            <person name="Andreopoulos B."/>
            <person name="Barry K.W."/>
            <person name="Bonito G."/>
            <person name="Buee M."/>
            <person name="Carver A."/>
            <person name="Chen C."/>
            <person name="Cichocki N."/>
            <person name="Clum A."/>
            <person name="Culley D."/>
            <person name="Crous P.W."/>
            <person name="Fauchery L."/>
            <person name="Girlanda M."/>
            <person name="Hayes R."/>
            <person name="Keri Z."/>
            <person name="LaButti K."/>
            <person name="Lipzen A."/>
            <person name="Lombard V."/>
            <person name="Magnuson J."/>
            <person name="Maillard F."/>
            <person name="Morin E."/>
            <person name="Murat C."/>
            <person name="Nolan M."/>
            <person name="Ohm R."/>
            <person name="Pangilinan J."/>
            <person name="Pereira M."/>
            <person name="Perotto S."/>
            <person name="Peter M."/>
            <person name="Riley R."/>
            <person name="Sitrit Y."/>
            <person name="Stielow B."/>
            <person name="Szollosi G."/>
            <person name="Zifcakova L."/>
            <person name="Stursova M."/>
            <person name="Spatafora J.W."/>
            <person name="Tedersoo L."/>
            <person name="Vaario L.-M."/>
            <person name="Yamada A."/>
            <person name="Yan M."/>
            <person name="Wang P."/>
            <person name="Xu J."/>
            <person name="Bruns T."/>
            <person name="Baldrian P."/>
            <person name="Vilgalys R."/>
            <person name="Henrissat B."/>
            <person name="Grigoriev I.V."/>
            <person name="Hibbett D."/>
            <person name="Nagy L.G."/>
            <person name="Martin F.M."/>
        </authorList>
    </citation>
    <scope>NUCLEOTIDE SEQUENCE</scope>
    <source>
        <strain evidence="2">Prilba</strain>
    </source>
</reference>
<reference evidence="2" key="2">
    <citation type="journal article" date="2020" name="Nat. Commun.">
        <title>Large-scale genome sequencing of mycorrhizal fungi provides insights into the early evolution of symbiotic traits.</title>
        <authorList>
            <person name="Miyauchi S."/>
            <person name="Kiss E."/>
            <person name="Kuo A."/>
            <person name="Drula E."/>
            <person name="Kohler A."/>
            <person name="Sanchez-Garcia M."/>
            <person name="Morin E."/>
            <person name="Andreopoulos B."/>
            <person name="Barry K.W."/>
            <person name="Bonito G."/>
            <person name="Buee M."/>
            <person name="Carver A."/>
            <person name="Chen C."/>
            <person name="Cichocki N."/>
            <person name="Clum A."/>
            <person name="Culley D."/>
            <person name="Crous P.W."/>
            <person name="Fauchery L."/>
            <person name="Girlanda M."/>
            <person name="Hayes R.D."/>
            <person name="Keri Z."/>
            <person name="LaButti K."/>
            <person name="Lipzen A."/>
            <person name="Lombard V."/>
            <person name="Magnuson J."/>
            <person name="Maillard F."/>
            <person name="Murat C."/>
            <person name="Nolan M."/>
            <person name="Ohm R.A."/>
            <person name="Pangilinan J."/>
            <person name="Pereira M.F."/>
            <person name="Perotto S."/>
            <person name="Peter M."/>
            <person name="Pfister S."/>
            <person name="Riley R."/>
            <person name="Sitrit Y."/>
            <person name="Stielow J.B."/>
            <person name="Szollosi G."/>
            <person name="Zifcakova L."/>
            <person name="Stursova M."/>
            <person name="Spatafora J.W."/>
            <person name="Tedersoo L."/>
            <person name="Vaario L.M."/>
            <person name="Yamada A."/>
            <person name="Yan M."/>
            <person name="Wang P."/>
            <person name="Xu J."/>
            <person name="Bruns T."/>
            <person name="Baldrian P."/>
            <person name="Vilgalys R."/>
            <person name="Dunand C."/>
            <person name="Henrissat B."/>
            <person name="Grigoriev I.V."/>
            <person name="Hibbett D."/>
            <person name="Nagy L.G."/>
            <person name="Martin F.M."/>
        </authorList>
    </citation>
    <scope>NUCLEOTIDE SEQUENCE</scope>
    <source>
        <strain evidence="2">Prilba</strain>
    </source>
</reference>
<sequence length="364" mass="41849">MPTEVVVYGHLMKIVHLFGGIYFWEVVTTLDFEWEIFTGKRPWRWSFVVYLTARLLCLGAVILNLIGYDVTSELNCNAWLRTVLVMSWFSVAIASFLLALRGIAIWGRDKMVITVALLCLSANIGVSFYSSTESNTVWNQQAKACAVTGTSSFRWSILTNLIVDLTLLSIMFVGVMRKKNATRLWRILYFQGIFWIMTAIATEVPCVILPFMNMSGVSKLFGLARNVLVKSCPSMDRHIRCMEFVVPNATQFVHLPCLFYPFLITRPLSSITVVLMVTMSTRLYRDLFQYITNDHYTFDYRRPKFLPQQNVQVAVHKTVEVDVDLRHLDEEQLRSGFMQTVSMRSQAELEIIAAELQMKNDLRI</sequence>
<organism evidence="2 4">
    <name type="scientific">Russula ochroleuca</name>
    <dbReference type="NCBI Taxonomy" id="152965"/>
    <lineage>
        <taxon>Eukaryota</taxon>
        <taxon>Fungi</taxon>
        <taxon>Dikarya</taxon>
        <taxon>Basidiomycota</taxon>
        <taxon>Agaricomycotina</taxon>
        <taxon>Agaricomycetes</taxon>
        <taxon>Russulales</taxon>
        <taxon>Russulaceae</taxon>
        <taxon>Russula</taxon>
    </lineage>
</organism>
<comment type="caution">
    <text evidence="2">The sequence shown here is derived from an EMBL/GenBank/DDBJ whole genome shotgun (WGS) entry which is preliminary data.</text>
</comment>
<feature type="transmembrane region" description="Helical" evidence="1">
    <location>
        <begin position="112"/>
        <end position="132"/>
    </location>
</feature>
<keyword evidence="1" id="KW-0472">Membrane</keyword>
<feature type="transmembrane region" description="Helical" evidence="1">
    <location>
        <begin position="78"/>
        <end position="100"/>
    </location>
</feature>
<feature type="transmembrane region" description="Helical" evidence="1">
    <location>
        <begin position="258"/>
        <end position="277"/>
    </location>
</feature>
<dbReference type="EMBL" id="WHVB01000002">
    <property type="protein sequence ID" value="KAF8486378.1"/>
    <property type="molecule type" value="Genomic_DNA"/>
</dbReference>
<evidence type="ECO:0000313" key="2">
    <source>
        <dbReference type="EMBL" id="KAF8462075.1"/>
    </source>
</evidence>
<evidence type="ECO:0008006" key="5">
    <source>
        <dbReference type="Google" id="ProtNLM"/>
    </source>
</evidence>
<feature type="transmembrane region" description="Helical" evidence="1">
    <location>
        <begin position="45"/>
        <end position="66"/>
    </location>
</feature>
<dbReference type="OrthoDB" id="3197626at2759"/>
<keyword evidence="1" id="KW-1133">Transmembrane helix</keyword>
<protein>
    <recommendedName>
        <fullName evidence="5">Transmembrane protein</fullName>
    </recommendedName>
</protein>
<proteinExistence type="predicted"/>
<dbReference type="EMBL" id="WHVB01000105">
    <property type="protein sequence ID" value="KAF8462075.1"/>
    <property type="molecule type" value="Genomic_DNA"/>
</dbReference>
<feature type="transmembrane region" description="Helical" evidence="1">
    <location>
        <begin position="152"/>
        <end position="175"/>
    </location>
</feature>
<accession>A0A9P5MK41</accession>
<evidence type="ECO:0000313" key="3">
    <source>
        <dbReference type="EMBL" id="KAF8486378.1"/>
    </source>
</evidence>
<evidence type="ECO:0000256" key="1">
    <source>
        <dbReference type="SAM" id="Phobius"/>
    </source>
</evidence>
<gene>
    <name evidence="3" type="ORF">DFH94DRAFT_688745</name>
    <name evidence="2" type="ORF">DFH94DRAFT_699897</name>
</gene>
<name>A0A9P5MK41_9AGAM</name>
<feature type="transmembrane region" description="Helical" evidence="1">
    <location>
        <begin position="187"/>
        <end position="212"/>
    </location>
</feature>
<feature type="transmembrane region" description="Helical" evidence="1">
    <location>
        <begin position="6"/>
        <end position="24"/>
    </location>
</feature>
<evidence type="ECO:0000313" key="4">
    <source>
        <dbReference type="Proteomes" id="UP000759537"/>
    </source>
</evidence>
<keyword evidence="1" id="KW-0812">Transmembrane</keyword>
<keyword evidence="4" id="KW-1185">Reference proteome</keyword>